<organism evidence="2 3">
    <name type="scientific">Microlunatus parietis</name>
    <dbReference type="NCBI Taxonomy" id="682979"/>
    <lineage>
        <taxon>Bacteria</taxon>
        <taxon>Bacillati</taxon>
        <taxon>Actinomycetota</taxon>
        <taxon>Actinomycetes</taxon>
        <taxon>Propionibacteriales</taxon>
        <taxon>Propionibacteriaceae</taxon>
        <taxon>Microlunatus</taxon>
    </lineage>
</organism>
<dbReference type="InterPro" id="IPR027434">
    <property type="entry name" value="Homing_endonucl"/>
</dbReference>
<comment type="caution">
    <text evidence="2">The sequence shown here is derived from an EMBL/GenBank/DDBJ whole genome shotgun (WGS) entry which is preliminary data.</text>
</comment>
<dbReference type="EMBL" id="JACCBU010000001">
    <property type="protein sequence ID" value="NYE74426.1"/>
    <property type="molecule type" value="Genomic_DNA"/>
</dbReference>
<evidence type="ECO:0008006" key="4">
    <source>
        <dbReference type="Google" id="ProtNLM"/>
    </source>
</evidence>
<dbReference type="Proteomes" id="UP000569914">
    <property type="component" value="Unassembled WGS sequence"/>
</dbReference>
<accession>A0A7Y9ICJ3</accession>
<protein>
    <recommendedName>
        <fullName evidence="4">LAGLIDADG endonuclease</fullName>
    </recommendedName>
</protein>
<reference evidence="2 3" key="1">
    <citation type="submission" date="2020-07" db="EMBL/GenBank/DDBJ databases">
        <title>Sequencing the genomes of 1000 actinobacteria strains.</title>
        <authorList>
            <person name="Klenk H.-P."/>
        </authorList>
    </citation>
    <scope>NUCLEOTIDE SEQUENCE [LARGE SCALE GENOMIC DNA]</scope>
    <source>
        <strain evidence="2 3">DSM 22083</strain>
    </source>
</reference>
<dbReference type="Gene3D" id="3.10.28.10">
    <property type="entry name" value="Homing endonucleases"/>
    <property type="match status" value="1"/>
</dbReference>
<keyword evidence="3" id="KW-1185">Reference proteome</keyword>
<evidence type="ECO:0000313" key="3">
    <source>
        <dbReference type="Proteomes" id="UP000569914"/>
    </source>
</evidence>
<proteinExistence type="predicted"/>
<dbReference type="AlphaFoldDB" id="A0A7Y9ICJ3"/>
<dbReference type="RefSeq" id="WP_179756726.1">
    <property type="nucleotide sequence ID" value="NZ_JACCBU010000001.1"/>
</dbReference>
<sequence length="140" mass="15905">MATSEEIAWLAGILEGEGSFYLQRDRGIYLYPRVVVSMTDEDVIQRVADLFGAKIYKVPVSPRYPARKQQWRAVATGQRAVRLMKEIRPLMGKRRGAKIDEIIAYWESQPEPNALRSEYSKSQAAGKRRDEAGRFVVGDA</sequence>
<evidence type="ECO:0000256" key="1">
    <source>
        <dbReference type="SAM" id="MobiDB-lite"/>
    </source>
</evidence>
<feature type="region of interest" description="Disordered" evidence="1">
    <location>
        <begin position="115"/>
        <end position="140"/>
    </location>
</feature>
<evidence type="ECO:0000313" key="2">
    <source>
        <dbReference type="EMBL" id="NYE74426.1"/>
    </source>
</evidence>
<gene>
    <name evidence="2" type="ORF">BKA15_005755</name>
</gene>
<dbReference type="SUPFAM" id="SSF55608">
    <property type="entry name" value="Homing endonucleases"/>
    <property type="match status" value="1"/>
</dbReference>
<name>A0A7Y9ICJ3_9ACTN</name>